<evidence type="ECO:0000313" key="3">
    <source>
        <dbReference type="Proteomes" id="UP001237642"/>
    </source>
</evidence>
<accession>A0AAD8MDV5</accession>
<name>A0AAD8MDV5_9APIA</name>
<reference evidence="2" key="2">
    <citation type="submission" date="2023-05" db="EMBL/GenBank/DDBJ databases">
        <authorList>
            <person name="Schelkunov M.I."/>
        </authorList>
    </citation>
    <scope>NUCLEOTIDE SEQUENCE</scope>
    <source>
        <strain evidence="2">Hsosn_3</strain>
        <tissue evidence="2">Leaf</tissue>
    </source>
</reference>
<evidence type="ECO:0000313" key="2">
    <source>
        <dbReference type="EMBL" id="KAK1372000.1"/>
    </source>
</evidence>
<organism evidence="2 3">
    <name type="scientific">Heracleum sosnowskyi</name>
    <dbReference type="NCBI Taxonomy" id="360622"/>
    <lineage>
        <taxon>Eukaryota</taxon>
        <taxon>Viridiplantae</taxon>
        <taxon>Streptophyta</taxon>
        <taxon>Embryophyta</taxon>
        <taxon>Tracheophyta</taxon>
        <taxon>Spermatophyta</taxon>
        <taxon>Magnoliopsida</taxon>
        <taxon>eudicotyledons</taxon>
        <taxon>Gunneridae</taxon>
        <taxon>Pentapetalae</taxon>
        <taxon>asterids</taxon>
        <taxon>campanulids</taxon>
        <taxon>Apiales</taxon>
        <taxon>Apiaceae</taxon>
        <taxon>Apioideae</taxon>
        <taxon>apioid superclade</taxon>
        <taxon>Tordylieae</taxon>
        <taxon>Tordyliinae</taxon>
        <taxon>Heracleum</taxon>
    </lineage>
</organism>
<evidence type="ECO:0000256" key="1">
    <source>
        <dbReference type="SAM" id="MobiDB-lite"/>
    </source>
</evidence>
<dbReference type="PANTHER" id="PTHR31343">
    <property type="entry name" value="T15D22.8"/>
    <property type="match status" value="1"/>
</dbReference>
<keyword evidence="3" id="KW-1185">Reference proteome</keyword>
<dbReference type="EMBL" id="JAUIZM010000008">
    <property type="protein sequence ID" value="KAK1372000.1"/>
    <property type="molecule type" value="Genomic_DNA"/>
</dbReference>
<feature type="region of interest" description="Disordered" evidence="1">
    <location>
        <begin position="119"/>
        <end position="141"/>
    </location>
</feature>
<dbReference type="PANTHER" id="PTHR31343:SF29">
    <property type="entry name" value="DUF789 DOMAIN-CONTAINING PROTEIN"/>
    <property type="match status" value="1"/>
</dbReference>
<protein>
    <submittedName>
        <fullName evidence="2">Uncharacterized protein</fullName>
    </submittedName>
</protein>
<dbReference type="Proteomes" id="UP001237642">
    <property type="component" value="Unassembled WGS sequence"/>
</dbReference>
<gene>
    <name evidence="2" type="ORF">POM88_038092</name>
</gene>
<sequence length="336" mass="38344">MANVQSMDSKTNFERLLWTLTPTVRSRSIPKNYVEGWNKLWNPVGKPITRYFSLGDLWHSFETWSACGVGTRVENHDSEDVVHYFVPKLSALQIFTTKSVEKLRIPKVKDGNDIAEVDAEAWSEESDGEKSPGTASNNSSNAWEITAEDIENENIWPLNKNFQNLYFGLQDSCPPYYRPPLFERILPLVEEYPGLLTLKSTDLTPASWMAISWYPIYQIPAQEIKDDMASPFLTFHTISSFFQDDEDVVNGSGTGSKLTSLPPFGIASYKLEGDIWFCNEGSDDHGKFYALNSAADSWLKQVNFNHYDFKHFNSKAAHVCKDECDCRGYRNFHRVV</sequence>
<reference evidence="2" key="1">
    <citation type="submission" date="2023-02" db="EMBL/GenBank/DDBJ databases">
        <title>Genome of toxic invasive species Heracleum sosnowskyi carries increased number of genes despite the absence of recent whole-genome duplications.</title>
        <authorList>
            <person name="Schelkunov M."/>
            <person name="Shtratnikova V."/>
            <person name="Makarenko M."/>
            <person name="Klepikova A."/>
            <person name="Omelchenko D."/>
            <person name="Novikova G."/>
            <person name="Obukhova E."/>
            <person name="Bogdanov V."/>
            <person name="Penin A."/>
            <person name="Logacheva M."/>
        </authorList>
    </citation>
    <scope>NUCLEOTIDE SEQUENCE</scope>
    <source>
        <strain evidence="2">Hsosn_3</strain>
        <tissue evidence="2">Leaf</tissue>
    </source>
</reference>
<proteinExistence type="predicted"/>
<dbReference type="AlphaFoldDB" id="A0AAD8MDV5"/>
<comment type="caution">
    <text evidence="2">The sequence shown here is derived from an EMBL/GenBank/DDBJ whole genome shotgun (WGS) entry which is preliminary data.</text>
</comment>
<dbReference type="Pfam" id="PF05623">
    <property type="entry name" value="DUF789"/>
    <property type="match status" value="1"/>
</dbReference>
<dbReference type="InterPro" id="IPR008507">
    <property type="entry name" value="DUF789"/>
</dbReference>